<dbReference type="EMBL" id="LKAM01000007">
    <property type="protein sequence ID" value="KUM47351.1"/>
    <property type="molecule type" value="Genomic_DNA"/>
</dbReference>
<proteinExistence type="predicted"/>
<geneLocation type="mitochondrion" evidence="1"/>
<name>A0A101LXW4_PICGL</name>
<sequence>MERIAPNRVEEGDESGYRRHRAGSVVMPAYAIYIYIYNASLCVPIRLGRNSSFFSHPNE</sequence>
<accession>A0A101LXW4</accession>
<evidence type="ECO:0000313" key="1">
    <source>
        <dbReference type="EMBL" id="KUM47351.1"/>
    </source>
</evidence>
<gene>
    <name evidence="1" type="ORF">ABT39_MTgene5536</name>
</gene>
<protein>
    <submittedName>
        <fullName evidence="1">Uncharacterized protein</fullName>
    </submittedName>
</protein>
<keyword evidence="1" id="KW-0496">Mitochondrion</keyword>
<organism evidence="1">
    <name type="scientific">Picea glauca</name>
    <name type="common">White spruce</name>
    <name type="synonym">Pinus glauca</name>
    <dbReference type="NCBI Taxonomy" id="3330"/>
    <lineage>
        <taxon>Eukaryota</taxon>
        <taxon>Viridiplantae</taxon>
        <taxon>Streptophyta</taxon>
        <taxon>Embryophyta</taxon>
        <taxon>Tracheophyta</taxon>
        <taxon>Spermatophyta</taxon>
        <taxon>Pinopsida</taxon>
        <taxon>Pinidae</taxon>
        <taxon>Conifers I</taxon>
        <taxon>Pinales</taxon>
        <taxon>Pinaceae</taxon>
        <taxon>Picea</taxon>
    </lineage>
</organism>
<dbReference type="AlphaFoldDB" id="A0A101LXW4"/>
<comment type="caution">
    <text evidence="1">The sequence shown here is derived from an EMBL/GenBank/DDBJ whole genome shotgun (WGS) entry which is preliminary data.</text>
</comment>
<reference evidence="1" key="1">
    <citation type="journal article" date="2015" name="Genome Biol. Evol.">
        <title>Organellar Genomes of White Spruce (Picea glauca): Assembly and Annotation.</title>
        <authorList>
            <person name="Jackman S.D."/>
            <person name="Warren R.L."/>
            <person name="Gibb E.A."/>
            <person name="Vandervalk B.P."/>
            <person name="Mohamadi H."/>
            <person name="Chu J."/>
            <person name="Raymond A."/>
            <person name="Pleasance S."/>
            <person name="Coope R."/>
            <person name="Wildung M.R."/>
            <person name="Ritland C.E."/>
            <person name="Bousquet J."/>
            <person name="Jones S.J."/>
            <person name="Bohlmann J."/>
            <person name="Birol I."/>
        </authorList>
    </citation>
    <scope>NUCLEOTIDE SEQUENCE [LARGE SCALE GENOMIC DNA]</scope>
    <source>
        <tissue evidence="1">Flushing bud</tissue>
    </source>
</reference>